<keyword evidence="2" id="KW-1185">Reference proteome</keyword>
<sequence>MIVVKYLENNDHVLSQLVQQIPSGDNVIIKGRKADILGVDKVNEELYHINIAFKKKPKQNEKDSKKK</sequence>
<dbReference type="AlphaFoldDB" id="A0A1H7W4H5"/>
<dbReference type="OrthoDB" id="2934625at2"/>
<evidence type="ECO:0000313" key="2">
    <source>
        <dbReference type="Proteomes" id="UP000198553"/>
    </source>
</evidence>
<protein>
    <submittedName>
        <fullName evidence="1">Uncharacterized protein</fullName>
    </submittedName>
</protein>
<name>A0A1H7W4H5_9BACI</name>
<dbReference type="STRING" id="930146.SAMN05192533_101264"/>
<dbReference type="EMBL" id="FOBW01000001">
    <property type="protein sequence ID" value="SEM16391.1"/>
    <property type="molecule type" value="Genomic_DNA"/>
</dbReference>
<dbReference type="RefSeq" id="WP_090740404.1">
    <property type="nucleotide sequence ID" value="NZ_FOBW01000001.1"/>
</dbReference>
<reference evidence="2" key="1">
    <citation type="submission" date="2016-10" db="EMBL/GenBank/DDBJ databases">
        <authorList>
            <person name="Varghese N."/>
            <person name="Submissions S."/>
        </authorList>
    </citation>
    <scope>NUCLEOTIDE SEQUENCE [LARGE SCALE GENOMIC DNA]</scope>
    <source>
        <strain evidence="2">B48,IBRC-M 10115,DSM 25386,CECT 8001</strain>
    </source>
</reference>
<organism evidence="1 2">
    <name type="scientific">Mesobacillus persicus</name>
    <dbReference type="NCBI Taxonomy" id="930146"/>
    <lineage>
        <taxon>Bacteria</taxon>
        <taxon>Bacillati</taxon>
        <taxon>Bacillota</taxon>
        <taxon>Bacilli</taxon>
        <taxon>Bacillales</taxon>
        <taxon>Bacillaceae</taxon>
        <taxon>Mesobacillus</taxon>
    </lineage>
</organism>
<gene>
    <name evidence="1" type="ORF">SAMN05192533_101264</name>
</gene>
<accession>A0A1H7W4H5</accession>
<evidence type="ECO:0000313" key="1">
    <source>
        <dbReference type="EMBL" id="SEM16391.1"/>
    </source>
</evidence>
<dbReference type="Proteomes" id="UP000198553">
    <property type="component" value="Unassembled WGS sequence"/>
</dbReference>
<proteinExistence type="predicted"/>